<protein>
    <submittedName>
        <fullName evidence="1">Uncharacterized protein</fullName>
    </submittedName>
</protein>
<organism evidence="1">
    <name type="scientific">Medioppia subpectinata</name>
    <dbReference type="NCBI Taxonomy" id="1979941"/>
    <lineage>
        <taxon>Eukaryota</taxon>
        <taxon>Metazoa</taxon>
        <taxon>Ecdysozoa</taxon>
        <taxon>Arthropoda</taxon>
        <taxon>Chelicerata</taxon>
        <taxon>Arachnida</taxon>
        <taxon>Acari</taxon>
        <taxon>Acariformes</taxon>
        <taxon>Sarcoptiformes</taxon>
        <taxon>Oribatida</taxon>
        <taxon>Brachypylina</taxon>
        <taxon>Oppioidea</taxon>
        <taxon>Oppiidae</taxon>
        <taxon>Medioppia</taxon>
    </lineage>
</organism>
<proteinExistence type="predicted"/>
<accession>A0A7R9PTH8</accession>
<dbReference type="InterPro" id="IPR026906">
    <property type="entry name" value="LRR_5"/>
</dbReference>
<dbReference type="EMBL" id="CAJPIZ010000167">
    <property type="protein sequence ID" value="CAG2100654.1"/>
    <property type="molecule type" value="Genomic_DNA"/>
</dbReference>
<evidence type="ECO:0000313" key="2">
    <source>
        <dbReference type="Proteomes" id="UP000759131"/>
    </source>
</evidence>
<name>A0A7R9PTH8_9ACAR</name>
<evidence type="ECO:0000313" key="1">
    <source>
        <dbReference type="EMBL" id="CAD7620224.1"/>
    </source>
</evidence>
<reference evidence="1" key="1">
    <citation type="submission" date="2020-11" db="EMBL/GenBank/DDBJ databases">
        <authorList>
            <person name="Tran Van P."/>
        </authorList>
    </citation>
    <scope>NUCLEOTIDE SEQUENCE</scope>
</reference>
<dbReference type="AlphaFoldDB" id="A0A7R9PTH8"/>
<keyword evidence="2" id="KW-1185">Reference proteome</keyword>
<dbReference type="EMBL" id="OC854742">
    <property type="protein sequence ID" value="CAD7620224.1"/>
    <property type="molecule type" value="Genomic_DNA"/>
</dbReference>
<dbReference type="SUPFAM" id="SSF52058">
    <property type="entry name" value="L domain-like"/>
    <property type="match status" value="1"/>
</dbReference>
<sequence length="580" mass="66723">MLDNKKLEQDSMFTVMAKFINATELYDWGNNKLTMIPENAFANPMSKLSSHAFRSLSGLTYLWIGTSETTHVMSNAFAIDKPNGKPFDDPELTLWFGHPYDYINRHSLGFWQKFVNNVNMSYVVCDNNTNTEQLFQRFRYENSHNNTFWVMITTYIASWGRILEIDGSQESVYYRSLVVPVLLEIAKAVNHSVHLYILDCPAIQDYSYEYMVNDGQLTAIDLEVQLDYDEYTNIHHLKCTQPLPLIYIMQNDITAQMVGRYTMNVDTIDDLIDDRLTVWTSWEKRLRLREPKYPSLIRDVDLSTLLDNSHRVMGSGRKITWLLLVYGNIEFVYSECPDPSVLVPYGCSGCQYNYIVCEGDIDMDLGEMFTKLSQTSKPNEKHYRYFVFTNTKYNEQLEPDTMFTVMSKFINATELYDWGNYKLTTIPADAFSKATYSNLHSINIQANEQTIGSHAFRSLSGLTHLQIGCIKTMHIMSNAFAIDKPSNVSLTLRLNAPLNETVFDDGALSGINRPTQLKLEQDGKPFDDPGHFQYCGDIANILKPYGCRAHENEYIVCEGDIDMDLGEMSIRINISLDWKH</sequence>
<dbReference type="InterPro" id="IPR032675">
    <property type="entry name" value="LRR_dom_sf"/>
</dbReference>
<dbReference type="Proteomes" id="UP000759131">
    <property type="component" value="Unassembled WGS sequence"/>
</dbReference>
<gene>
    <name evidence="1" type="ORF">OSB1V03_LOCUS718</name>
</gene>
<dbReference type="Pfam" id="PF13306">
    <property type="entry name" value="LRR_5"/>
    <property type="match status" value="1"/>
</dbReference>
<dbReference type="Gene3D" id="3.80.10.10">
    <property type="entry name" value="Ribonuclease Inhibitor"/>
    <property type="match status" value="1"/>
</dbReference>